<dbReference type="EMBL" id="BK016127">
    <property type="protein sequence ID" value="DAF97217.1"/>
    <property type="molecule type" value="Genomic_DNA"/>
</dbReference>
<reference evidence="1" key="1">
    <citation type="journal article" date="2021" name="Proc. Natl. Acad. Sci. U.S.A.">
        <title>A Catalog of Tens of Thousands of Viruses from Human Metagenomes Reveals Hidden Associations with Chronic Diseases.</title>
        <authorList>
            <person name="Tisza M.J."/>
            <person name="Buck C.B."/>
        </authorList>
    </citation>
    <scope>NUCLEOTIDE SEQUENCE</scope>
    <source>
        <strain evidence="1">Ctksc2</strain>
    </source>
</reference>
<accession>A0A8S5URT3</accession>
<evidence type="ECO:0000313" key="1">
    <source>
        <dbReference type="EMBL" id="DAF97217.1"/>
    </source>
</evidence>
<protein>
    <submittedName>
        <fullName evidence="1">Uncharacterized protein</fullName>
    </submittedName>
</protein>
<organism evidence="1">
    <name type="scientific">Siphoviridae sp. ctksc2</name>
    <dbReference type="NCBI Taxonomy" id="2825645"/>
    <lineage>
        <taxon>Viruses</taxon>
        <taxon>Duplodnaviria</taxon>
        <taxon>Heunggongvirae</taxon>
        <taxon>Uroviricota</taxon>
        <taxon>Caudoviricetes</taxon>
    </lineage>
</organism>
<name>A0A8S5URT3_9CAUD</name>
<sequence length="68" mass="7602">MAANATPKQVAYALHLLDEAGYDTRYMNSSFAGLGATMRQRSGSVEHWLESMSRPEISRLIDRLKEGD</sequence>
<proteinExistence type="predicted"/>